<dbReference type="Gene3D" id="1.10.10.10">
    <property type="entry name" value="Winged helix-like DNA-binding domain superfamily/Winged helix DNA-binding domain"/>
    <property type="match status" value="1"/>
</dbReference>
<accession>A0A2A3E0U7</accession>
<dbReference type="OrthoDB" id="10032414at2759"/>
<gene>
    <name evidence="2" type="ORF">APICC_07374</name>
</gene>
<dbReference type="InterPro" id="IPR041426">
    <property type="entry name" value="Mos1_HTH"/>
</dbReference>
<organism evidence="2 3">
    <name type="scientific">Apis cerana cerana</name>
    <name type="common">Oriental honeybee</name>
    <dbReference type="NCBI Taxonomy" id="94128"/>
    <lineage>
        <taxon>Eukaryota</taxon>
        <taxon>Metazoa</taxon>
        <taxon>Ecdysozoa</taxon>
        <taxon>Arthropoda</taxon>
        <taxon>Hexapoda</taxon>
        <taxon>Insecta</taxon>
        <taxon>Pterygota</taxon>
        <taxon>Neoptera</taxon>
        <taxon>Endopterygota</taxon>
        <taxon>Hymenoptera</taxon>
        <taxon>Apocrita</taxon>
        <taxon>Aculeata</taxon>
        <taxon>Apoidea</taxon>
        <taxon>Anthophila</taxon>
        <taxon>Apidae</taxon>
        <taxon>Apis</taxon>
    </lineage>
</organism>
<reference evidence="2 3" key="1">
    <citation type="submission" date="2014-07" db="EMBL/GenBank/DDBJ databases">
        <title>Genomic and transcriptomic analysis on Apis cerana provide comprehensive insights into honey bee biology.</title>
        <authorList>
            <person name="Diao Q."/>
            <person name="Sun L."/>
            <person name="Zheng H."/>
            <person name="Zheng H."/>
            <person name="Xu S."/>
            <person name="Wang S."/>
            <person name="Zeng Z."/>
            <person name="Hu F."/>
            <person name="Su S."/>
            <person name="Wu J."/>
        </authorList>
    </citation>
    <scope>NUCLEOTIDE SEQUENCE [LARGE SCALE GENOMIC DNA]</scope>
    <source>
        <tissue evidence="2">Pupae without intestine</tissue>
    </source>
</reference>
<dbReference type="Pfam" id="PF17906">
    <property type="entry name" value="HTH_48"/>
    <property type="match status" value="1"/>
</dbReference>
<evidence type="ECO:0000313" key="2">
    <source>
        <dbReference type="EMBL" id="PBC25330.1"/>
    </source>
</evidence>
<evidence type="ECO:0000313" key="3">
    <source>
        <dbReference type="Proteomes" id="UP000242457"/>
    </source>
</evidence>
<dbReference type="Proteomes" id="UP000242457">
    <property type="component" value="Unassembled WGS sequence"/>
</dbReference>
<dbReference type="InterPro" id="IPR036388">
    <property type="entry name" value="WH-like_DNA-bd_sf"/>
</dbReference>
<feature type="domain" description="Mos1 transposase HTH" evidence="1">
    <location>
        <begin position="6"/>
        <end position="29"/>
    </location>
</feature>
<proteinExistence type="predicted"/>
<dbReference type="AlphaFoldDB" id="A0A2A3E0U7"/>
<evidence type="ECO:0000259" key="1">
    <source>
        <dbReference type="Pfam" id="PF17906"/>
    </source>
</evidence>
<protein>
    <submittedName>
        <fullName evidence="2">Mariner Mos1 transposase</fullName>
    </submittedName>
</protein>
<sequence>MYIKNHLCAALEENAKSYRICKKWYQKFKIRNFNLKDDDRSNAPKEFDDGELEKLLNKNPIQSQKKLAKRLGVIRQIVSIRLKQ</sequence>
<dbReference type="EMBL" id="KZ288470">
    <property type="protein sequence ID" value="PBC25330.1"/>
    <property type="molecule type" value="Genomic_DNA"/>
</dbReference>
<name>A0A2A3E0U7_APICC</name>
<keyword evidence="3" id="KW-1185">Reference proteome</keyword>